<keyword evidence="1" id="KW-0678">Repressor</keyword>
<accession>A0A1L7CYH4</accession>
<dbReference type="Pfam" id="PF02909">
    <property type="entry name" value="TetR_C_1"/>
    <property type="match status" value="1"/>
</dbReference>
<dbReference type="PANTHER" id="PTHR30055:SF151">
    <property type="entry name" value="TRANSCRIPTIONAL REGULATORY PROTEIN"/>
    <property type="match status" value="1"/>
</dbReference>
<keyword evidence="3 5" id="KW-0238">DNA-binding</keyword>
<feature type="region of interest" description="Disordered" evidence="6">
    <location>
        <begin position="153"/>
        <end position="182"/>
    </location>
</feature>
<dbReference type="GO" id="GO:0000976">
    <property type="term" value="F:transcription cis-regulatory region binding"/>
    <property type="evidence" value="ECO:0007669"/>
    <property type="project" value="TreeGrafter"/>
</dbReference>
<evidence type="ECO:0000313" key="9">
    <source>
        <dbReference type="Proteomes" id="UP000185469"/>
    </source>
</evidence>
<dbReference type="InterPro" id="IPR036271">
    <property type="entry name" value="Tet_transcr_reg_TetR-rel_C_sf"/>
</dbReference>
<evidence type="ECO:0000256" key="3">
    <source>
        <dbReference type="ARBA" id="ARBA00023125"/>
    </source>
</evidence>
<dbReference type="InterPro" id="IPR050109">
    <property type="entry name" value="HTH-type_TetR-like_transc_reg"/>
</dbReference>
<dbReference type="InterPro" id="IPR001647">
    <property type="entry name" value="HTH_TetR"/>
</dbReference>
<reference evidence="8 9" key="1">
    <citation type="submission" date="2014-08" db="EMBL/GenBank/DDBJ databases">
        <title>Complete genome sequence of Corynebacterium sphenisci CECT 5990(T) (=DSM 44792(T)), isolated from healthy wild penguins.</title>
        <authorList>
            <person name="Ruckert C."/>
            <person name="Albersmeier A."/>
            <person name="Winkler A."/>
            <person name="Kalinowski J."/>
        </authorList>
    </citation>
    <scope>NUCLEOTIDE SEQUENCE [LARGE SCALE GENOMIC DNA]</scope>
    <source>
        <strain evidence="8 9">DSM 44792</strain>
    </source>
</reference>
<dbReference type="RefSeq" id="WP_075692183.1">
    <property type="nucleotide sequence ID" value="NZ_CP009248.1"/>
</dbReference>
<dbReference type="AlphaFoldDB" id="A0A1L7CYH4"/>
<dbReference type="SUPFAM" id="SSF46689">
    <property type="entry name" value="Homeodomain-like"/>
    <property type="match status" value="1"/>
</dbReference>
<dbReference type="KEGG" id="csph:CSPHI_07610"/>
<dbReference type="PROSITE" id="PS50977">
    <property type="entry name" value="HTH_TETR_2"/>
    <property type="match status" value="1"/>
</dbReference>
<dbReference type="GO" id="GO:0003700">
    <property type="term" value="F:DNA-binding transcription factor activity"/>
    <property type="evidence" value="ECO:0007669"/>
    <property type="project" value="TreeGrafter"/>
</dbReference>
<evidence type="ECO:0000313" key="8">
    <source>
        <dbReference type="EMBL" id="APT90925.1"/>
    </source>
</evidence>
<dbReference type="GO" id="GO:0046677">
    <property type="term" value="P:response to antibiotic"/>
    <property type="evidence" value="ECO:0007669"/>
    <property type="project" value="InterPro"/>
</dbReference>
<proteinExistence type="predicted"/>
<evidence type="ECO:0000259" key="7">
    <source>
        <dbReference type="PROSITE" id="PS50977"/>
    </source>
</evidence>
<evidence type="ECO:0000256" key="4">
    <source>
        <dbReference type="ARBA" id="ARBA00023163"/>
    </source>
</evidence>
<keyword evidence="2" id="KW-0805">Transcription regulation</keyword>
<dbReference type="STRING" id="1437874.CSPHI_07610"/>
<evidence type="ECO:0000256" key="5">
    <source>
        <dbReference type="PROSITE-ProRule" id="PRU00335"/>
    </source>
</evidence>
<dbReference type="Pfam" id="PF00440">
    <property type="entry name" value="TetR_N"/>
    <property type="match status" value="1"/>
</dbReference>
<dbReference type="SUPFAM" id="SSF48498">
    <property type="entry name" value="Tetracyclin repressor-like, C-terminal domain"/>
    <property type="match status" value="1"/>
</dbReference>
<keyword evidence="4" id="KW-0804">Transcription</keyword>
<organism evidence="8 9">
    <name type="scientific">Corynebacterium sphenisci DSM 44792</name>
    <dbReference type="NCBI Taxonomy" id="1437874"/>
    <lineage>
        <taxon>Bacteria</taxon>
        <taxon>Bacillati</taxon>
        <taxon>Actinomycetota</taxon>
        <taxon>Actinomycetes</taxon>
        <taxon>Mycobacteriales</taxon>
        <taxon>Corynebacteriaceae</taxon>
        <taxon>Corynebacterium</taxon>
    </lineage>
</organism>
<dbReference type="InterPro" id="IPR009057">
    <property type="entry name" value="Homeodomain-like_sf"/>
</dbReference>
<protein>
    <recommendedName>
        <fullName evidence="7">HTH tetR-type domain-containing protein</fullName>
    </recommendedName>
</protein>
<keyword evidence="9" id="KW-1185">Reference proteome</keyword>
<evidence type="ECO:0000256" key="1">
    <source>
        <dbReference type="ARBA" id="ARBA00022491"/>
    </source>
</evidence>
<gene>
    <name evidence="8" type="ORF">CSPHI_07610</name>
</gene>
<dbReference type="GO" id="GO:0045892">
    <property type="term" value="P:negative regulation of DNA-templated transcription"/>
    <property type="evidence" value="ECO:0007669"/>
    <property type="project" value="InterPro"/>
</dbReference>
<dbReference type="Gene3D" id="1.10.10.60">
    <property type="entry name" value="Homeodomain-like"/>
    <property type="match status" value="1"/>
</dbReference>
<name>A0A1L7CYH4_9CORY</name>
<feature type="DNA-binding region" description="H-T-H motif" evidence="5">
    <location>
        <begin position="25"/>
        <end position="44"/>
    </location>
</feature>
<dbReference type="InterPro" id="IPR004111">
    <property type="entry name" value="Repressor_TetR_C"/>
</dbReference>
<sequence>MQLSKDIITTAALEILDEYGLQDLTIRRLARHLNMAAGAMYWHFPSKQALLGAVATRILDAAGPATVSGDWRADVVARSEYLRTALTAHTDGAEVVSAALAAGTLEHSPAADIATLLEPVAIDDTTRGDAAATLLHFILGATVDEQTARRAAAAEALGAGPAGTGDPGEAADAAETEPAQPARRLRRGVDIIVAGIGALAATGA</sequence>
<evidence type="ECO:0000256" key="6">
    <source>
        <dbReference type="SAM" id="MobiDB-lite"/>
    </source>
</evidence>
<dbReference type="Proteomes" id="UP000185469">
    <property type="component" value="Chromosome"/>
</dbReference>
<dbReference type="PANTHER" id="PTHR30055">
    <property type="entry name" value="HTH-TYPE TRANSCRIPTIONAL REGULATOR RUTR"/>
    <property type="match status" value="1"/>
</dbReference>
<feature type="domain" description="HTH tetR-type" evidence="7">
    <location>
        <begin position="2"/>
        <end position="62"/>
    </location>
</feature>
<dbReference type="PRINTS" id="PR00455">
    <property type="entry name" value="HTHTETR"/>
</dbReference>
<dbReference type="Gene3D" id="1.10.357.10">
    <property type="entry name" value="Tetracycline Repressor, domain 2"/>
    <property type="match status" value="1"/>
</dbReference>
<dbReference type="InterPro" id="IPR003012">
    <property type="entry name" value="Tet_transcr_reg_TetR"/>
</dbReference>
<evidence type="ECO:0000256" key="2">
    <source>
        <dbReference type="ARBA" id="ARBA00023015"/>
    </source>
</evidence>
<dbReference type="EMBL" id="CP009248">
    <property type="protein sequence ID" value="APT90925.1"/>
    <property type="molecule type" value="Genomic_DNA"/>
</dbReference>
<dbReference type="PRINTS" id="PR00400">
    <property type="entry name" value="TETREPRESSOR"/>
</dbReference>